<evidence type="ECO:0000313" key="8">
    <source>
        <dbReference type="Proteomes" id="UP001515480"/>
    </source>
</evidence>
<dbReference type="Gene3D" id="3.30.930.10">
    <property type="entry name" value="Bira Bifunctional Protein, Domain 2"/>
    <property type="match status" value="1"/>
</dbReference>
<sequence>MTSVKRVTVRRIAALAPYTESMHLQRLLTARRKLGLIPDTLLVLEHAPVFTLGRLQKSESNLLAGEAEIVSRGATVVQSDRGGNITFHGPGQLVAYPILDLRNYQRNLKWYTAALEDVMVETAAAVGVRASRGVAGETGVWVDERKLGALGVRVSRWVSSHGIALNCDTDLTYFDMMVPCGLHAKPAVTSLTSELARRSLPAVGVAEATPHFLAAFTRVFDCTLEAAVEPGLTLPEYLSKVRVESDECREHVE</sequence>
<dbReference type="PROSITE" id="PS51733">
    <property type="entry name" value="BPL_LPL_CATALYTIC"/>
    <property type="match status" value="1"/>
</dbReference>
<name>A0AB34K612_PRYPA</name>
<proteinExistence type="inferred from homology"/>
<organism evidence="7 8">
    <name type="scientific">Prymnesium parvum</name>
    <name type="common">Toxic golden alga</name>
    <dbReference type="NCBI Taxonomy" id="97485"/>
    <lineage>
        <taxon>Eukaryota</taxon>
        <taxon>Haptista</taxon>
        <taxon>Haptophyta</taxon>
        <taxon>Prymnesiophyceae</taxon>
        <taxon>Prymnesiales</taxon>
        <taxon>Prymnesiaceae</taxon>
        <taxon>Prymnesium</taxon>
    </lineage>
</organism>
<evidence type="ECO:0000256" key="5">
    <source>
        <dbReference type="ARBA" id="ARBA00023315"/>
    </source>
</evidence>
<dbReference type="AlphaFoldDB" id="A0AB34K612"/>
<accession>A0AB34K612</accession>
<evidence type="ECO:0000256" key="3">
    <source>
        <dbReference type="ARBA" id="ARBA00012334"/>
    </source>
</evidence>
<dbReference type="NCBIfam" id="TIGR00214">
    <property type="entry name" value="lipB"/>
    <property type="match status" value="1"/>
</dbReference>
<evidence type="ECO:0000256" key="2">
    <source>
        <dbReference type="ARBA" id="ARBA00007907"/>
    </source>
</evidence>
<dbReference type="InterPro" id="IPR045864">
    <property type="entry name" value="aa-tRNA-synth_II/BPL/LPL"/>
</dbReference>
<keyword evidence="5" id="KW-0012">Acyltransferase</keyword>
<keyword evidence="4" id="KW-0808">Transferase</keyword>
<reference evidence="7 8" key="1">
    <citation type="journal article" date="2024" name="Science">
        <title>Giant polyketide synthase enzymes in the biosynthesis of giant marine polyether toxins.</title>
        <authorList>
            <person name="Fallon T.R."/>
            <person name="Shende V.V."/>
            <person name="Wierzbicki I.H."/>
            <person name="Pendleton A.L."/>
            <person name="Watervoot N.F."/>
            <person name="Auber R.P."/>
            <person name="Gonzalez D.J."/>
            <person name="Wisecaver J.H."/>
            <person name="Moore B.S."/>
        </authorList>
    </citation>
    <scope>NUCLEOTIDE SEQUENCE [LARGE SCALE GENOMIC DNA]</scope>
    <source>
        <strain evidence="7 8">12B1</strain>
    </source>
</reference>
<dbReference type="InterPro" id="IPR004143">
    <property type="entry name" value="BPL_LPL_catalytic"/>
</dbReference>
<dbReference type="HAMAP" id="MF_00013">
    <property type="entry name" value="LipB"/>
    <property type="match status" value="1"/>
</dbReference>
<dbReference type="Proteomes" id="UP001515480">
    <property type="component" value="Unassembled WGS sequence"/>
</dbReference>
<evidence type="ECO:0000256" key="4">
    <source>
        <dbReference type="ARBA" id="ARBA00022679"/>
    </source>
</evidence>
<dbReference type="PROSITE" id="PS01313">
    <property type="entry name" value="LIPB"/>
    <property type="match status" value="1"/>
</dbReference>
<evidence type="ECO:0000313" key="7">
    <source>
        <dbReference type="EMBL" id="KAL1529904.1"/>
    </source>
</evidence>
<protein>
    <recommendedName>
        <fullName evidence="3">lipoyl(octanoyl) transferase</fullName>
        <ecNumber evidence="3">2.3.1.181</ecNumber>
    </recommendedName>
</protein>
<gene>
    <name evidence="7" type="ORF">AB1Y20_000832</name>
</gene>
<comment type="similarity">
    <text evidence="2">Belongs to the LipB family.</text>
</comment>
<dbReference type="CDD" id="cd16444">
    <property type="entry name" value="LipB"/>
    <property type="match status" value="1"/>
</dbReference>
<feature type="domain" description="BPL/LPL catalytic" evidence="6">
    <location>
        <begin position="35"/>
        <end position="224"/>
    </location>
</feature>
<dbReference type="Pfam" id="PF21948">
    <property type="entry name" value="LplA-B_cat"/>
    <property type="match status" value="1"/>
</dbReference>
<dbReference type="NCBIfam" id="NF010925">
    <property type="entry name" value="PRK14345.1"/>
    <property type="match status" value="1"/>
</dbReference>
<dbReference type="InterPro" id="IPR020605">
    <property type="entry name" value="Octanoyltransferase_CS"/>
</dbReference>
<dbReference type="GO" id="GO:0033819">
    <property type="term" value="F:lipoyl(octanoyl) transferase activity"/>
    <property type="evidence" value="ECO:0007669"/>
    <property type="project" value="UniProtKB-EC"/>
</dbReference>
<comment type="pathway">
    <text evidence="1">Protein modification; protein lipoylation via endogenous pathway; protein N(6)-(lipoyl)lysine from octanoyl-[acyl-carrier-protein]: step 1/2.</text>
</comment>
<dbReference type="EMBL" id="JBGBPQ010000001">
    <property type="protein sequence ID" value="KAL1529904.1"/>
    <property type="molecule type" value="Genomic_DNA"/>
</dbReference>
<keyword evidence="8" id="KW-1185">Reference proteome</keyword>
<dbReference type="SUPFAM" id="SSF55681">
    <property type="entry name" value="Class II aaRS and biotin synthetases"/>
    <property type="match status" value="1"/>
</dbReference>
<comment type="caution">
    <text evidence="7">The sequence shown here is derived from an EMBL/GenBank/DDBJ whole genome shotgun (WGS) entry which is preliminary data.</text>
</comment>
<dbReference type="GO" id="GO:0009249">
    <property type="term" value="P:protein lipoylation"/>
    <property type="evidence" value="ECO:0007669"/>
    <property type="project" value="InterPro"/>
</dbReference>
<dbReference type="InterPro" id="IPR000544">
    <property type="entry name" value="Octanoyltransferase"/>
</dbReference>
<dbReference type="EC" id="2.3.1.181" evidence="3"/>
<dbReference type="PANTHER" id="PTHR10993">
    <property type="entry name" value="OCTANOYLTRANSFERASE"/>
    <property type="match status" value="1"/>
</dbReference>
<evidence type="ECO:0000256" key="1">
    <source>
        <dbReference type="ARBA" id="ARBA00004821"/>
    </source>
</evidence>
<dbReference type="PANTHER" id="PTHR10993:SF15">
    <property type="entry name" value="OCTANOYLTRANSFERASE LIP2, MITOCHONDRIAL"/>
    <property type="match status" value="1"/>
</dbReference>
<evidence type="ECO:0000259" key="6">
    <source>
        <dbReference type="PROSITE" id="PS51733"/>
    </source>
</evidence>